<dbReference type="UniPathway" id="UPA00916">
    <property type="reaction ID" value="UER00889"/>
</dbReference>
<evidence type="ECO:0000256" key="5">
    <source>
        <dbReference type="ARBA" id="ARBA00022840"/>
    </source>
</evidence>
<feature type="binding site" evidence="9">
    <location>
        <position position="274"/>
    </location>
    <ligand>
        <name>K(+)</name>
        <dbReference type="ChEBI" id="CHEBI:29103"/>
    </ligand>
</feature>
<keyword evidence="1 9" id="KW-0808">Transferase</keyword>
<comment type="subunit">
    <text evidence="9">Homodimer.</text>
</comment>
<dbReference type="STRING" id="1679170.AC625_16685"/>
<feature type="binding site" evidence="9">
    <location>
        <position position="181"/>
    </location>
    <ligand>
        <name>ATP</name>
        <dbReference type="ChEBI" id="CHEBI:30616"/>
    </ligand>
</feature>
<dbReference type="GO" id="GO:0005829">
    <property type="term" value="C:cytosol"/>
    <property type="evidence" value="ECO:0007669"/>
    <property type="project" value="TreeGrafter"/>
</dbReference>
<name>A0A0K9GWF5_9BACI</name>
<dbReference type="PATRIC" id="fig|1679170.3.peg.3791"/>
<evidence type="ECO:0000256" key="10">
    <source>
        <dbReference type="NCBIfam" id="TIGR02152"/>
    </source>
</evidence>
<keyword evidence="8 9" id="KW-0119">Carbohydrate metabolism</keyword>
<dbReference type="GO" id="GO:0019303">
    <property type="term" value="P:D-ribose catabolic process"/>
    <property type="evidence" value="ECO:0007669"/>
    <property type="project" value="UniProtKB-UniRule"/>
</dbReference>
<comment type="similarity">
    <text evidence="9">Belongs to the carbohydrate kinase PfkB family. Ribokinase subfamily.</text>
</comment>
<comment type="caution">
    <text evidence="9">Lacks conserved residue(s) required for the propagation of feature annotation.</text>
</comment>
<feature type="binding site" evidence="9">
    <location>
        <begin position="207"/>
        <end position="212"/>
    </location>
    <ligand>
        <name>ATP</name>
        <dbReference type="ChEBI" id="CHEBI:30616"/>
    </ligand>
</feature>
<feature type="binding site" evidence="9">
    <location>
        <position position="269"/>
    </location>
    <ligand>
        <name>K(+)</name>
        <dbReference type="ChEBI" id="CHEBI:29103"/>
    </ligand>
</feature>
<keyword evidence="3 9" id="KW-0547">Nucleotide-binding</keyword>
<dbReference type="AlphaFoldDB" id="A0A0K9GWF5"/>
<evidence type="ECO:0000256" key="2">
    <source>
        <dbReference type="ARBA" id="ARBA00022723"/>
    </source>
</evidence>
<accession>A0A0K9GWF5</accession>
<comment type="subcellular location">
    <subcellularLocation>
        <location evidence="9">Cytoplasm</location>
    </subcellularLocation>
</comment>
<gene>
    <name evidence="9" type="primary">rbsK</name>
    <name evidence="12" type="ORF">AC625_16685</name>
</gene>
<feature type="binding site" evidence="9">
    <location>
        <position position="235"/>
    </location>
    <ligand>
        <name>K(+)</name>
        <dbReference type="ChEBI" id="CHEBI:29103"/>
    </ligand>
</feature>
<evidence type="ECO:0000256" key="9">
    <source>
        <dbReference type="HAMAP-Rule" id="MF_01987"/>
    </source>
</evidence>
<keyword evidence="2 9" id="KW-0479">Metal-binding</keyword>
<dbReference type="InterPro" id="IPR002139">
    <property type="entry name" value="Ribo/fructo_kinase"/>
</dbReference>
<dbReference type="RefSeq" id="WP_049682310.1">
    <property type="nucleotide sequence ID" value="NZ_LFZW01000001.1"/>
</dbReference>
<dbReference type="PRINTS" id="PR00990">
    <property type="entry name" value="RIBOKINASE"/>
</dbReference>
<feature type="binding site" evidence="9">
    <location>
        <position position="272"/>
    </location>
    <ligand>
        <name>K(+)</name>
        <dbReference type="ChEBI" id="CHEBI:29103"/>
    </ligand>
</feature>
<evidence type="ECO:0000259" key="11">
    <source>
        <dbReference type="Pfam" id="PF00294"/>
    </source>
</evidence>
<evidence type="ECO:0000313" key="13">
    <source>
        <dbReference type="Proteomes" id="UP000037146"/>
    </source>
</evidence>
<keyword evidence="4 9" id="KW-0418">Kinase</keyword>
<dbReference type="PANTHER" id="PTHR10584:SF166">
    <property type="entry name" value="RIBOKINASE"/>
    <property type="match status" value="1"/>
</dbReference>
<protein>
    <recommendedName>
        <fullName evidence="9 10">Ribokinase</fullName>
        <shortName evidence="9">RK</shortName>
        <ecNumber evidence="9 10">2.7.1.15</ecNumber>
    </recommendedName>
</protein>
<feature type="binding site" evidence="9">
    <location>
        <begin position="238"/>
        <end position="239"/>
    </location>
    <ligand>
        <name>ATP</name>
        <dbReference type="ChEBI" id="CHEBI:30616"/>
    </ligand>
</feature>
<proteinExistence type="inferred from homology"/>
<feature type="active site" description="Proton acceptor" evidence="9">
    <location>
        <position position="239"/>
    </location>
</feature>
<dbReference type="InterPro" id="IPR011877">
    <property type="entry name" value="Ribokinase"/>
</dbReference>
<evidence type="ECO:0000313" key="12">
    <source>
        <dbReference type="EMBL" id="KMY50961.1"/>
    </source>
</evidence>
<keyword evidence="9" id="KW-0963">Cytoplasm</keyword>
<reference evidence="13" key="1">
    <citation type="submission" date="2015-07" db="EMBL/GenBank/DDBJ databases">
        <title>Genome sequencing project for genomic taxonomy and phylogenomics of Bacillus-like bacteria.</title>
        <authorList>
            <person name="Liu B."/>
            <person name="Wang J."/>
            <person name="Zhu Y."/>
            <person name="Liu G."/>
            <person name="Chen Q."/>
            <person name="Chen Z."/>
            <person name="Lan J."/>
            <person name="Che J."/>
            <person name="Ge C."/>
            <person name="Shi H."/>
            <person name="Pan Z."/>
            <person name="Liu X."/>
        </authorList>
    </citation>
    <scope>NUCLEOTIDE SEQUENCE [LARGE SCALE GENOMIC DNA]</scope>
    <source>
        <strain evidence="13">FJAT-27997</strain>
    </source>
</reference>
<dbReference type="EMBL" id="LFZW01000001">
    <property type="protein sequence ID" value="KMY50961.1"/>
    <property type="molecule type" value="Genomic_DNA"/>
</dbReference>
<dbReference type="NCBIfam" id="TIGR02152">
    <property type="entry name" value="D_ribokin_bact"/>
    <property type="match status" value="1"/>
</dbReference>
<dbReference type="GO" id="GO:0005524">
    <property type="term" value="F:ATP binding"/>
    <property type="evidence" value="ECO:0007669"/>
    <property type="project" value="UniProtKB-UniRule"/>
</dbReference>
<keyword evidence="7 9" id="KW-0630">Potassium</keyword>
<dbReference type="GO" id="GO:0004747">
    <property type="term" value="F:ribokinase activity"/>
    <property type="evidence" value="ECO:0007669"/>
    <property type="project" value="UniProtKB-UniRule"/>
</dbReference>
<evidence type="ECO:0000256" key="3">
    <source>
        <dbReference type="ARBA" id="ARBA00022741"/>
    </source>
</evidence>
<comment type="activity regulation">
    <text evidence="9">Activated by a monovalent cation that binds near, but not in, the active site. The most likely occupant of the site in vivo is potassium. Ion binding induces a conformational change that may alter substrate affinity.</text>
</comment>
<evidence type="ECO:0000256" key="6">
    <source>
        <dbReference type="ARBA" id="ARBA00022842"/>
    </source>
</evidence>
<feature type="binding site" evidence="9">
    <location>
        <begin position="37"/>
        <end position="41"/>
    </location>
    <ligand>
        <name>substrate</name>
    </ligand>
</feature>
<evidence type="ECO:0000256" key="8">
    <source>
        <dbReference type="ARBA" id="ARBA00023277"/>
    </source>
</evidence>
<organism evidence="12 13">
    <name type="scientific">Peribacillus loiseleuriae</name>
    <dbReference type="NCBI Taxonomy" id="1679170"/>
    <lineage>
        <taxon>Bacteria</taxon>
        <taxon>Bacillati</taxon>
        <taxon>Bacillota</taxon>
        <taxon>Bacilli</taxon>
        <taxon>Bacillales</taxon>
        <taxon>Bacillaceae</taxon>
        <taxon>Peribacillus</taxon>
    </lineage>
</organism>
<feature type="binding site" evidence="9">
    <location>
        <position position="239"/>
    </location>
    <ligand>
        <name>substrate</name>
    </ligand>
</feature>
<feature type="domain" description="Carbohydrate kinase PfkB" evidence="11">
    <location>
        <begin position="2"/>
        <end position="280"/>
    </location>
</feature>
<feature type="binding site" evidence="9">
    <location>
        <position position="263"/>
    </location>
    <ligand>
        <name>ATP</name>
        <dbReference type="ChEBI" id="CHEBI:30616"/>
    </ligand>
</feature>
<dbReference type="PANTHER" id="PTHR10584">
    <property type="entry name" value="SUGAR KINASE"/>
    <property type="match status" value="1"/>
</dbReference>
<feature type="binding site" evidence="9">
    <location>
        <begin position="9"/>
        <end position="11"/>
    </location>
    <ligand>
        <name>substrate</name>
    </ligand>
</feature>
<dbReference type="InterPro" id="IPR011611">
    <property type="entry name" value="PfkB_dom"/>
</dbReference>
<dbReference type="HAMAP" id="MF_01987">
    <property type="entry name" value="Ribokinase"/>
    <property type="match status" value="1"/>
</dbReference>
<dbReference type="EC" id="2.7.1.15" evidence="9 10"/>
<dbReference type="InterPro" id="IPR029056">
    <property type="entry name" value="Ribokinase-like"/>
</dbReference>
<comment type="function">
    <text evidence="9">Catalyzes the phosphorylation of ribose at O-5 in a reaction requiring ATP and magnesium. The resulting D-ribose-5-phosphate can then be used either for sythesis of nucleotides, histidine, and tryptophan, or as a component of the pentose phosphate pathway.</text>
</comment>
<comment type="catalytic activity">
    <reaction evidence="9">
        <text>D-ribose + ATP = D-ribose 5-phosphate + ADP + H(+)</text>
        <dbReference type="Rhea" id="RHEA:13697"/>
        <dbReference type="ChEBI" id="CHEBI:15378"/>
        <dbReference type="ChEBI" id="CHEBI:30616"/>
        <dbReference type="ChEBI" id="CHEBI:47013"/>
        <dbReference type="ChEBI" id="CHEBI:78346"/>
        <dbReference type="ChEBI" id="CHEBI:456216"/>
        <dbReference type="EC" id="2.7.1.15"/>
    </reaction>
</comment>
<keyword evidence="6 9" id="KW-0460">Magnesium</keyword>
<dbReference type="OrthoDB" id="9775849at2"/>
<comment type="cofactor">
    <cofactor evidence="9">
        <name>Mg(2+)</name>
        <dbReference type="ChEBI" id="CHEBI:18420"/>
    </cofactor>
    <text evidence="9">Requires a divalent cation, most likely magnesium in vivo, as an electrophilic catalyst to aid phosphoryl group transfer. It is the chelate of the metal and the nucleotide that is the actual substrate.</text>
</comment>
<dbReference type="SUPFAM" id="SSF53613">
    <property type="entry name" value="Ribokinase-like"/>
    <property type="match status" value="1"/>
</dbReference>
<dbReference type="CDD" id="cd01174">
    <property type="entry name" value="ribokinase"/>
    <property type="match status" value="1"/>
</dbReference>
<dbReference type="GO" id="GO:0046872">
    <property type="term" value="F:metal ion binding"/>
    <property type="evidence" value="ECO:0007669"/>
    <property type="project" value="UniProtKB-KW"/>
</dbReference>
<feature type="binding site" evidence="9">
    <location>
        <position position="137"/>
    </location>
    <ligand>
        <name>substrate</name>
    </ligand>
</feature>
<comment type="pathway">
    <text evidence="9">Carbohydrate metabolism; D-ribose degradation; D-ribose 5-phosphate from beta-D-ribopyranose: step 2/2.</text>
</comment>
<keyword evidence="13" id="KW-1185">Reference proteome</keyword>
<dbReference type="Proteomes" id="UP000037146">
    <property type="component" value="Unassembled WGS sequence"/>
</dbReference>
<sequence>MITVVGSINMDLVVESDKKPIQGETRLGNSFSTFPGGKGSNQAVAAARLGGKVNFVGNVGRDIFGKELQENLSNEGINIDFISIDKNKRTGVATIIVSEGDNSIIVVPGANYNLTPSNVQHVKALLASSDIVIVQLEILSETVEEVLNICHEQNVPVLLNPAPASSCTKKMIDMATYITPNETECIELFGEYSEEILKEFPNKLIVTQGEAGATYYNGSEVVQVDGYKTTVTDTTGAGDTFNGSFGFAISKGFAFKEAIQFANASASLSVERLGAQRGMPSLHEVKKRLEGLEND</sequence>
<feature type="binding site" evidence="9">
    <location>
        <position position="233"/>
    </location>
    <ligand>
        <name>K(+)</name>
        <dbReference type="ChEBI" id="CHEBI:29103"/>
    </ligand>
</feature>
<evidence type="ECO:0000256" key="4">
    <source>
        <dbReference type="ARBA" id="ARBA00022777"/>
    </source>
</evidence>
<dbReference type="Gene3D" id="3.40.1190.20">
    <property type="match status" value="1"/>
</dbReference>
<comment type="caution">
    <text evidence="12">The sequence shown here is derived from an EMBL/GenBank/DDBJ whole genome shotgun (WGS) entry which is preliminary data.</text>
</comment>
<evidence type="ECO:0000256" key="1">
    <source>
        <dbReference type="ARBA" id="ARBA00022679"/>
    </source>
</evidence>
<evidence type="ECO:0000256" key="7">
    <source>
        <dbReference type="ARBA" id="ARBA00022958"/>
    </source>
</evidence>
<dbReference type="Pfam" id="PF00294">
    <property type="entry name" value="PfkB"/>
    <property type="match status" value="1"/>
</dbReference>
<keyword evidence="5 9" id="KW-0067">ATP-binding</keyword>